<comment type="caution">
    <text evidence="3">The sequence shown here is derived from an EMBL/GenBank/DDBJ whole genome shotgun (WGS) entry which is preliminary data.</text>
</comment>
<evidence type="ECO:0000313" key="5">
    <source>
        <dbReference type="Proteomes" id="UP001168146"/>
    </source>
</evidence>
<feature type="region of interest" description="Disordered" evidence="1">
    <location>
        <begin position="1"/>
        <end position="32"/>
    </location>
</feature>
<dbReference type="InterPro" id="IPR048519">
    <property type="entry name" value="Gfd2/YDR514C-like_C"/>
</dbReference>
<dbReference type="PANTHER" id="PTHR28083">
    <property type="entry name" value="GOOD FOR FULL DBP5 ACTIVITY PROTEIN 2"/>
    <property type="match status" value="1"/>
</dbReference>
<keyword evidence="6" id="KW-1185">Reference proteome</keyword>
<sequence>MPSRAGGGRLSKFRRDAESVNAKLSKARSKQGALDKAPIALQQAVLAPKKVLAPPRLLVASNDRPPTWLPANLNSAIDRPPTWLPANLNLAIATRVPKATAASNARAARRAVLRLSPAPLKLVASSRAAATKVVVAKPKIGRTTSRRKRVNYAGPSSLLDLRWPEYGSLHDIQTLLGIAPPPEGLQHALGLVKKPDQPANAVLVSIDAEFERSGLIDHVVEVGITILRIADIYGMDPGLRIRNWSGAMEHRHIVLDVTRKPKYRMRGSLFGKSLFMGAEDAKAAINRILHAAATHRPLPTGHPWDPDPAFDDTLEPRQPADLILVGQSIASDIAALKIRPLHIDLQPTAGSTTLPQDGEFAPTMSSQAGLPRFKAIFDTLALTQQARKLGAEFPSAKLGFVARLIGVDPEYWEGSSVIGAHNASNDAAYTMMVLLLHAIRGESLVKQGALEDAPAENEPVVYRSVMPPQKKSKGWRKVLVRLGAVGLVAGLVQLALLGLGLDSHTDEDDADGEG</sequence>
<evidence type="ECO:0000259" key="2">
    <source>
        <dbReference type="Pfam" id="PF21762"/>
    </source>
</evidence>
<dbReference type="EMBL" id="JASUXU010000037">
    <property type="protein sequence ID" value="KAK0318341.1"/>
    <property type="molecule type" value="Genomic_DNA"/>
</dbReference>
<evidence type="ECO:0000313" key="3">
    <source>
        <dbReference type="EMBL" id="KAK0318341.1"/>
    </source>
</evidence>
<accession>A0AAN6J5U9</accession>
<evidence type="ECO:0000313" key="6">
    <source>
        <dbReference type="Proteomes" id="UP001175353"/>
    </source>
</evidence>
<proteinExistence type="predicted"/>
<feature type="domain" description="Gfd2/YDR514C-like C-terminal" evidence="2">
    <location>
        <begin position="202"/>
        <end position="435"/>
    </location>
</feature>
<dbReference type="InterPro" id="IPR040151">
    <property type="entry name" value="Gfd2/YDR514C-like"/>
</dbReference>
<dbReference type="AlphaFoldDB" id="A0AAN6J5U9"/>
<dbReference type="Proteomes" id="UP001168146">
    <property type="component" value="Unassembled WGS sequence"/>
</dbReference>
<reference evidence="3" key="1">
    <citation type="submission" date="2021-12" db="EMBL/GenBank/DDBJ databases">
        <title>Black yeast isolated from Biological Soil Crust.</title>
        <authorList>
            <person name="Kurbessoian T."/>
        </authorList>
    </citation>
    <scope>NUCLEOTIDE SEQUENCE</scope>
    <source>
        <strain evidence="3">CCFEE 5208</strain>
    </source>
</reference>
<gene>
    <name evidence="3" type="ORF">LTR82_010729</name>
    <name evidence="4" type="ORF">LTR91_010221</name>
</gene>
<organism evidence="3 5">
    <name type="scientific">Friedmanniomyces endolithicus</name>
    <dbReference type="NCBI Taxonomy" id="329885"/>
    <lineage>
        <taxon>Eukaryota</taxon>
        <taxon>Fungi</taxon>
        <taxon>Dikarya</taxon>
        <taxon>Ascomycota</taxon>
        <taxon>Pezizomycotina</taxon>
        <taxon>Dothideomycetes</taxon>
        <taxon>Dothideomycetidae</taxon>
        <taxon>Mycosphaerellales</taxon>
        <taxon>Teratosphaeriaceae</taxon>
        <taxon>Friedmanniomyces</taxon>
    </lineage>
</organism>
<protein>
    <recommendedName>
        <fullName evidence="2">Gfd2/YDR514C-like C-terminal domain-containing protein</fullName>
    </recommendedName>
</protein>
<dbReference type="PANTHER" id="PTHR28083:SF1">
    <property type="entry name" value="GOOD FOR FULL DBP5 ACTIVITY PROTEIN 2"/>
    <property type="match status" value="1"/>
</dbReference>
<dbReference type="EMBL" id="JAUJLE010000087">
    <property type="protein sequence ID" value="KAK0986506.1"/>
    <property type="molecule type" value="Genomic_DNA"/>
</dbReference>
<evidence type="ECO:0000256" key="1">
    <source>
        <dbReference type="SAM" id="MobiDB-lite"/>
    </source>
</evidence>
<reference evidence="4" key="2">
    <citation type="submission" date="2023-06" db="EMBL/GenBank/DDBJ databases">
        <title>Black Yeasts Isolated from many extreme environments.</title>
        <authorList>
            <person name="Coleine C."/>
            <person name="Stajich J.E."/>
            <person name="Selbmann L."/>
        </authorList>
    </citation>
    <scope>NUCLEOTIDE SEQUENCE</scope>
    <source>
        <strain evidence="4">CCFEE 5200</strain>
    </source>
</reference>
<dbReference type="Pfam" id="PF21762">
    <property type="entry name" value="DEDDh_C"/>
    <property type="match status" value="1"/>
</dbReference>
<name>A0AAN6J5U9_9PEZI</name>
<dbReference type="Proteomes" id="UP001175353">
    <property type="component" value="Unassembled WGS sequence"/>
</dbReference>
<evidence type="ECO:0000313" key="4">
    <source>
        <dbReference type="EMBL" id="KAK0986506.1"/>
    </source>
</evidence>